<dbReference type="PANTHER" id="PTHR30266:SF2">
    <property type="entry name" value="LARGE-CONDUCTANCE MECHANOSENSITIVE CHANNEL"/>
    <property type="match status" value="1"/>
</dbReference>
<evidence type="ECO:0000256" key="7">
    <source>
        <dbReference type="ARBA" id="ARBA00023065"/>
    </source>
</evidence>
<dbReference type="NCBIfam" id="TIGR00220">
    <property type="entry name" value="mscL"/>
    <property type="match status" value="1"/>
</dbReference>
<evidence type="ECO:0000256" key="10">
    <source>
        <dbReference type="HAMAP-Rule" id="MF_00115"/>
    </source>
</evidence>
<evidence type="ECO:0000256" key="4">
    <source>
        <dbReference type="ARBA" id="ARBA00022475"/>
    </source>
</evidence>
<accession>A0A387AS03</accession>
<comment type="subcellular location">
    <subcellularLocation>
        <location evidence="1 10">Cell membrane</location>
        <topology evidence="1 10">Multi-pass membrane protein</topology>
    </subcellularLocation>
</comment>
<comment type="similarity">
    <text evidence="2 10">Belongs to the MscL family.</text>
</comment>
<feature type="transmembrane region" description="Helical" evidence="10">
    <location>
        <begin position="12"/>
        <end position="32"/>
    </location>
</feature>
<dbReference type="HAMAP" id="MF_00115">
    <property type="entry name" value="MscL"/>
    <property type="match status" value="1"/>
</dbReference>
<dbReference type="PRINTS" id="PR01264">
    <property type="entry name" value="MECHCHANNEL"/>
</dbReference>
<dbReference type="EMBL" id="CP032626">
    <property type="protein sequence ID" value="AYF92717.1"/>
    <property type="molecule type" value="Genomic_DNA"/>
</dbReference>
<keyword evidence="7 10" id="KW-0406">Ion transport</keyword>
<dbReference type="GO" id="GO:0005886">
    <property type="term" value="C:plasma membrane"/>
    <property type="evidence" value="ECO:0007669"/>
    <property type="project" value="UniProtKB-SubCell"/>
</dbReference>
<dbReference type="InterPro" id="IPR036019">
    <property type="entry name" value="MscL_channel"/>
</dbReference>
<dbReference type="RefSeq" id="WP_120784482.1">
    <property type="nucleotide sequence ID" value="NZ_CP032626.1"/>
</dbReference>
<dbReference type="PANTHER" id="PTHR30266">
    <property type="entry name" value="MECHANOSENSITIVE CHANNEL MSCL"/>
    <property type="match status" value="1"/>
</dbReference>
<keyword evidence="4 10" id="KW-1003">Cell membrane</keyword>
<dbReference type="PROSITE" id="PS01327">
    <property type="entry name" value="MSCL"/>
    <property type="match status" value="1"/>
</dbReference>
<dbReference type="KEGG" id="abom:D7I45_04105"/>
<evidence type="ECO:0000313" key="12">
    <source>
        <dbReference type="Proteomes" id="UP000272003"/>
    </source>
</evidence>
<keyword evidence="6 10" id="KW-1133">Transmembrane helix</keyword>
<evidence type="ECO:0000256" key="5">
    <source>
        <dbReference type="ARBA" id="ARBA00022692"/>
    </source>
</evidence>
<protein>
    <recommendedName>
        <fullName evidence="10">Large-conductance mechanosensitive channel</fullName>
    </recommendedName>
</protein>
<proteinExistence type="inferred from homology"/>
<dbReference type="NCBIfam" id="NF001842">
    <property type="entry name" value="PRK00567.1-3"/>
    <property type="match status" value="1"/>
</dbReference>
<keyword evidence="3 10" id="KW-0813">Transport</keyword>
<keyword evidence="12" id="KW-1185">Reference proteome</keyword>
<gene>
    <name evidence="10 11" type="primary">mscL</name>
    <name evidence="11" type="ORF">D7I45_04105</name>
</gene>
<organism evidence="11 12">
    <name type="scientific">Apilactobacillus bombintestini</name>
    <dbReference type="NCBI Taxonomy" id="2419772"/>
    <lineage>
        <taxon>Bacteria</taxon>
        <taxon>Bacillati</taxon>
        <taxon>Bacillota</taxon>
        <taxon>Bacilli</taxon>
        <taxon>Lactobacillales</taxon>
        <taxon>Lactobacillaceae</taxon>
        <taxon>Apilactobacillus</taxon>
    </lineage>
</organism>
<dbReference type="SUPFAM" id="SSF81330">
    <property type="entry name" value="Gated mechanosensitive channel"/>
    <property type="match status" value="1"/>
</dbReference>
<dbReference type="InterPro" id="IPR037673">
    <property type="entry name" value="MSC/AndL"/>
</dbReference>
<comment type="function">
    <text evidence="10">Channel that opens in response to stretch forces in the membrane lipid bilayer. May participate in the regulation of osmotic pressure changes within the cell.</text>
</comment>
<feature type="transmembrane region" description="Helical" evidence="10">
    <location>
        <begin position="69"/>
        <end position="90"/>
    </location>
</feature>
<name>A0A387AS03_9LACO</name>
<dbReference type="Gene3D" id="1.10.1200.120">
    <property type="entry name" value="Large-conductance mechanosensitive channel, MscL, domain 1"/>
    <property type="match status" value="1"/>
</dbReference>
<evidence type="ECO:0000256" key="3">
    <source>
        <dbReference type="ARBA" id="ARBA00022448"/>
    </source>
</evidence>
<dbReference type="AlphaFoldDB" id="A0A387AS03"/>
<reference evidence="11 12" key="1">
    <citation type="submission" date="2018-09" db="EMBL/GenBank/DDBJ databases">
        <title>Genome sequencing of strain BHWM-4.</title>
        <authorList>
            <person name="Heo J."/>
            <person name="Kim S.-J."/>
            <person name="Kwon S.-W."/>
        </authorList>
    </citation>
    <scope>NUCLEOTIDE SEQUENCE [LARGE SCALE GENOMIC DNA]</scope>
    <source>
        <strain evidence="11 12">BHWM-4</strain>
    </source>
</reference>
<dbReference type="Proteomes" id="UP000272003">
    <property type="component" value="Chromosome"/>
</dbReference>
<comment type="subunit">
    <text evidence="10">Homopentamer.</text>
</comment>
<keyword evidence="5 10" id="KW-0812">Transmembrane</keyword>
<keyword evidence="9 10" id="KW-0407">Ion channel</keyword>
<dbReference type="OrthoDB" id="9810350at2"/>
<keyword evidence="8 10" id="KW-0472">Membrane</keyword>
<dbReference type="InterPro" id="IPR019823">
    <property type="entry name" value="Mechanosensitive_channel_CS"/>
</dbReference>
<sequence length="127" mass="14142">MLKDFKAFISKGNVIDLAVGVIIGSAFTAIVKSFTTNLINPLIGIFMGTINLSNITLKLGSANFRIGNFINDVINFLIVAFIVFLIVRIYNRVTKRDTTTKDTKTDTLLGEIRDLLKEQQENNSQTK</sequence>
<evidence type="ECO:0000256" key="2">
    <source>
        <dbReference type="ARBA" id="ARBA00007254"/>
    </source>
</evidence>
<evidence type="ECO:0000256" key="6">
    <source>
        <dbReference type="ARBA" id="ARBA00022989"/>
    </source>
</evidence>
<evidence type="ECO:0000313" key="11">
    <source>
        <dbReference type="EMBL" id="AYF92717.1"/>
    </source>
</evidence>
<evidence type="ECO:0000256" key="1">
    <source>
        <dbReference type="ARBA" id="ARBA00004651"/>
    </source>
</evidence>
<dbReference type="GO" id="GO:0008381">
    <property type="term" value="F:mechanosensitive monoatomic ion channel activity"/>
    <property type="evidence" value="ECO:0007669"/>
    <property type="project" value="UniProtKB-UniRule"/>
</dbReference>
<dbReference type="Pfam" id="PF01741">
    <property type="entry name" value="MscL"/>
    <property type="match status" value="1"/>
</dbReference>
<evidence type="ECO:0000256" key="8">
    <source>
        <dbReference type="ARBA" id="ARBA00023136"/>
    </source>
</evidence>
<evidence type="ECO:0000256" key="9">
    <source>
        <dbReference type="ARBA" id="ARBA00023303"/>
    </source>
</evidence>
<dbReference type="InterPro" id="IPR001185">
    <property type="entry name" value="MS_channel"/>
</dbReference>